<reference evidence="2 3" key="1">
    <citation type="submission" date="2019-02" db="EMBL/GenBank/DDBJ databases">
        <title>Deep-cultivation of Planctomycetes and their phenomic and genomic characterization uncovers novel biology.</title>
        <authorList>
            <person name="Wiegand S."/>
            <person name="Jogler M."/>
            <person name="Boedeker C."/>
            <person name="Pinto D."/>
            <person name="Vollmers J."/>
            <person name="Rivas-Marin E."/>
            <person name="Kohn T."/>
            <person name="Peeters S.H."/>
            <person name="Heuer A."/>
            <person name="Rast P."/>
            <person name="Oberbeckmann S."/>
            <person name="Bunk B."/>
            <person name="Jeske O."/>
            <person name="Meyerdierks A."/>
            <person name="Storesund J.E."/>
            <person name="Kallscheuer N."/>
            <person name="Luecker S."/>
            <person name="Lage O.M."/>
            <person name="Pohl T."/>
            <person name="Merkel B.J."/>
            <person name="Hornburger P."/>
            <person name="Mueller R.-W."/>
            <person name="Bruemmer F."/>
            <person name="Labrenz M."/>
            <person name="Spormann A.M."/>
            <person name="Op Den Camp H."/>
            <person name="Overmann J."/>
            <person name="Amann R."/>
            <person name="Jetten M.S.M."/>
            <person name="Mascher T."/>
            <person name="Medema M.H."/>
            <person name="Devos D.P."/>
            <person name="Kaster A.-K."/>
            <person name="Ovreas L."/>
            <person name="Rohde M."/>
            <person name="Galperin M.Y."/>
            <person name="Jogler C."/>
        </authorList>
    </citation>
    <scope>NUCLEOTIDE SEQUENCE [LARGE SCALE GENOMIC DNA]</scope>
    <source>
        <strain evidence="2 3">Pla144</strain>
    </source>
</reference>
<dbReference type="Proteomes" id="UP000318437">
    <property type="component" value="Unassembled WGS sequence"/>
</dbReference>
<accession>A0A5C6CY08</accession>
<feature type="chain" id="PRO_5022678800" description="WD40-like Beta Propeller Repeat protein" evidence="1">
    <location>
        <begin position="26"/>
        <end position="351"/>
    </location>
</feature>
<dbReference type="AlphaFoldDB" id="A0A5C6CY08"/>
<feature type="signal peptide" evidence="1">
    <location>
        <begin position="1"/>
        <end position="25"/>
    </location>
</feature>
<evidence type="ECO:0008006" key="4">
    <source>
        <dbReference type="Google" id="ProtNLM"/>
    </source>
</evidence>
<name>A0A5C6CY08_9BACT</name>
<dbReference type="RefSeq" id="WP_197530502.1">
    <property type="nucleotide sequence ID" value="NZ_SJPS01000002.1"/>
</dbReference>
<dbReference type="Gene3D" id="2.120.10.30">
    <property type="entry name" value="TolB, C-terminal domain"/>
    <property type="match status" value="1"/>
</dbReference>
<sequence length="351" mass="38854" precursor="true">MSRCNSLLRFRSSLALFLVVCPAGCSNDGAEVQDRFPQEHLPDYITILHEGGERPDWSIGGDAIAFVTEEGGDVMEKNLASGEVRGLSTHYDLGEFSNYYRVMYMADGNLILTGGPERHDAYMQVLDASLDREPHQMGVKVIEGPAVSRVTLPVKIAYCPEGQDKIRFATLRYGEDGTPVLEDDRLVIDGHDLPAQEGVAYSGMIEPQNWRPPEEKELIFSRYSYSEADGFLSETWGWHRETGALVNYSNLPKRYAEPEGVFPGGEHTLIESDLDDGRGVSHLDLYSLKLDGSGETVRLTHFADVGLWKANNGIVSPDGRYVAFQESQGGFGQGWGRIYLLDLEAAGIEQP</sequence>
<dbReference type="SUPFAM" id="SSF82171">
    <property type="entry name" value="DPP6 N-terminal domain-like"/>
    <property type="match status" value="1"/>
</dbReference>
<gene>
    <name evidence="2" type="ORF">Pla144_17540</name>
</gene>
<keyword evidence="3" id="KW-1185">Reference proteome</keyword>
<evidence type="ECO:0000313" key="3">
    <source>
        <dbReference type="Proteomes" id="UP000318437"/>
    </source>
</evidence>
<evidence type="ECO:0000313" key="2">
    <source>
        <dbReference type="EMBL" id="TWU28464.1"/>
    </source>
</evidence>
<dbReference type="InterPro" id="IPR011042">
    <property type="entry name" value="6-blade_b-propeller_TolB-like"/>
</dbReference>
<proteinExistence type="predicted"/>
<comment type="caution">
    <text evidence="2">The sequence shown here is derived from an EMBL/GenBank/DDBJ whole genome shotgun (WGS) entry which is preliminary data.</text>
</comment>
<dbReference type="EMBL" id="SJPS01000002">
    <property type="protein sequence ID" value="TWU28464.1"/>
    <property type="molecule type" value="Genomic_DNA"/>
</dbReference>
<evidence type="ECO:0000256" key="1">
    <source>
        <dbReference type="SAM" id="SignalP"/>
    </source>
</evidence>
<keyword evidence="1" id="KW-0732">Signal</keyword>
<protein>
    <recommendedName>
        <fullName evidence="4">WD40-like Beta Propeller Repeat protein</fullName>
    </recommendedName>
</protein>
<organism evidence="2 3">
    <name type="scientific">Bythopirellula polymerisocia</name>
    <dbReference type="NCBI Taxonomy" id="2528003"/>
    <lineage>
        <taxon>Bacteria</taxon>
        <taxon>Pseudomonadati</taxon>
        <taxon>Planctomycetota</taxon>
        <taxon>Planctomycetia</taxon>
        <taxon>Pirellulales</taxon>
        <taxon>Lacipirellulaceae</taxon>
        <taxon>Bythopirellula</taxon>
    </lineage>
</organism>